<reference evidence="2" key="2">
    <citation type="journal article" date="2021" name="Microbiome">
        <title>Successional dynamics and alternative stable states in a saline activated sludge microbial community over 9 years.</title>
        <authorList>
            <person name="Wang Y."/>
            <person name="Ye J."/>
            <person name="Ju F."/>
            <person name="Liu L."/>
            <person name="Boyd J.A."/>
            <person name="Deng Y."/>
            <person name="Parks D.H."/>
            <person name="Jiang X."/>
            <person name="Yin X."/>
            <person name="Woodcroft B.J."/>
            <person name="Tyson G.W."/>
            <person name="Hugenholtz P."/>
            <person name="Polz M.F."/>
            <person name="Zhang T."/>
        </authorList>
    </citation>
    <scope>NUCLEOTIDE SEQUENCE</scope>
    <source>
        <strain evidence="2">HKST-UBA15</strain>
    </source>
</reference>
<dbReference type="Pfam" id="PF00383">
    <property type="entry name" value="dCMP_cyt_deam_1"/>
    <property type="match status" value="1"/>
</dbReference>
<dbReference type="Proteomes" id="UP000745577">
    <property type="component" value="Unassembled WGS sequence"/>
</dbReference>
<evidence type="ECO:0000259" key="1">
    <source>
        <dbReference type="PROSITE" id="PS51747"/>
    </source>
</evidence>
<sequence>MKKLNYPYQIPNKPYQYVPITNRFMQVAMEIAKSDAYDTGFEPKSPVGVVFVKNGKVLVKAADGSDYHMKNGCERVKLGIPSGQDYHLCPGCDYENHAEPKAINLAKVKEINIKGADAYLFGEWWCCQPCSEKMIKAGINNIYLLEDSEKYFNRALPTCKNGDFEFFYQLIKNEET</sequence>
<dbReference type="InterPro" id="IPR016193">
    <property type="entry name" value="Cytidine_deaminase-like"/>
</dbReference>
<dbReference type="PROSITE" id="PS51747">
    <property type="entry name" value="CYT_DCMP_DEAMINASES_2"/>
    <property type="match status" value="1"/>
</dbReference>
<accession>A0A955I978</accession>
<protein>
    <recommendedName>
        <fullName evidence="1">CMP/dCMP-type deaminase domain-containing protein</fullName>
    </recommendedName>
</protein>
<evidence type="ECO:0000313" key="2">
    <source>
        <dbReference type="EMBL" id="MCA9380354.1"/>
    </source>
</evidence>
<dbReference type="InterPro" id="IPR002125">
    <property type="entry name" value="CMP_dCMP_dom"/>
</dbReference>
<dbReference type="SUPFAM" id="SSF53927">
    <property type="entry name" value="Cytidine deaminase-like"/>
    <property type="match status" value="1"/>
</dbReference>
<dbReference type="EMBL" id="JAGQLL010000053">
    <property type="protein sequence ID" value="MCA9380354.1"/>
    <property type="molecule type" value="Genomic_DNA"/>
</dbReference>
<comment type="caution">
    <text evidence="2">The sequence shown here is derived from an EMBL/GenBank/DDBJ whole genome shotgun (WGS) entry which is preliminary data.</text>
</comment>
<proteinExistence type="predicted"/>
<organism evidence="2 3">
    <name type="scientific">Candidatus Dojkabacteria bacterium</name>
    <dbReference type="NCBI Taxonomy" id="2099670"/>
    <lineage>
        <taxon>Bacteria</taxon>
        <taxon>Candidatus Dojkabacteria</taxon>
    </lineage>
</organism>
<reference evidence="2" key="1">
    <citation type="submission" date="2020-04" db="EMBL/GenBank/DDBJ databases">
        <authorList>
            <person name="Zhang T."/>
        </authorList>
    </citation>
    <scope>NUCLEOTIDE SEQUENCE</scope>
    <source>
        <strain evidence="2">HKST-UBA15</strain>
    </source>
</reference>
<dbReference type="Gene3D" id="3.40.140.10">
    <property type="entry name" value="Cytidine Deaminase, domain 2"/>
    <property type="match status" value="1"/>
</dbReference>
<name>A0A955I978_9BACT</name>
<dbReference type="GO" id="GO:0003824">
    <property type="term" value="F:catalytic activity"/>
    <property type="evidence" value="ECO:0007669"/>
    <property type="project" value="InterPro"/>
</dbReference>
<feature type="domain" description="CMP/dCMP-type deaminase" evidence="1">
    <location>
        <begin position="19"/>
        <end position="159"/>
    </location>
</feature>
<evidence type="ECO:0000313" key="3">
    <source>
        <dbReference type="Proteomes" id="UP000745577"/>
    </source>
</evidence>
<dbReference type="AlphaFoldDB" id="A0A955I978"/>
<gene>
    <name evidence="2" type="ORF">KC675_04210</name>
</gene>